<dbReference type="AlphaFoldDB" id="A0A8X8LA26"/>
<feature type="binding site" evidence="12">
    <location>
        <begin position="262"/>
        <end position="263"/>
    </location>
    <ligand>
        <name>L-histidine</name>
        <dbReference type="ChEBI" id="CHEBI:57595"/>
    </ligand>
</feature>
<gene>
    <name evidence="11 14" type="primary">hisS</name>
    <name evidence="14" type="ORF">HUR95_14675</name>
</gene>
<organism evidence="14 15">
    <name type="scientific">Caldalkalibacillus thermarum (strain TA2.A1)</name>
    <dbReference type="NCBI Taxonomy" id="986075"/>
    <lineage>
        <taxon>Bacteria</taxon>
        <taxon>Bacillati</taxon>
        <taxon>Bacillota</taxon>
        <taxon>Bacilli</taxon>
        <taxon>Bacillales</taxon>
        <taxon>Bacillaceae</taxon>
        <taxon>Caldalkalibacillus</taxon>
    </lineage>
</organism>
<feature type="domain" description="Aminoacyl-transfer RNA synthetases class-II family profile" evidence="13">
    <location>
        <begin position="1"/>
        <end position="323"/>
    </location>
</feature>
<dbReference type="CDD" id="cd00773">
    <property type="entry name" value="HisRS-like_core"/>
    <property type="match status" value="1"/>
</dbReference>
<evidence type="ECO:0000256" key="9">
    <source>
        <dbReference type="ARBA" id="ARBA00023146"/>
    </source>
</evidence>
<dbReference type="GO" id="GO:0004821">
    <property type="term" value="F:histidine-tRNA ligase activity"/>
    <property type="evidence" value="ECO:0007669"/>
    <property type="project" value="UniProtKB-UniRule"/>
</dbReference>
<keyword evidence="7 11" id="KW-0067">ATP-binding</keyword>
<dbReference type="SUPFAM" id="SSF52954">
    <property type="entry name" value="Class II aaRS ABD-related"/>
    <property type="match status" value="1"/>
</dbReference>
<dbReference type="InterPro" id="IPR041715">
    <property type="entry name" value="HisRS-like_core"/>
</dbReference>
<keyword evidence="9 11" id="KW-0030">Aminoacyl-tRNA synthetase</keyword>
<evidence type="ECO:0000313" key="14">
    <source>
        <dbReference type="EMBL" id="QZT33473.1"/>
    </source>
</evidence>
<dbReference type="Gene3D" id="3.30.930.10">
    <property type="entry name" value="Bira Bifunctional Protein, Domain 2"/>
    <property type="match status" value="1"/>
</dbReference>
<dbReference type="EC" id="6.1.1.21" evidence="11"/>
<feature type="binding site" evidence="12">
    <location>
        <position position="113"/>
    </location>
    <ligand>
        <name>L-histidine</name>
        <dbReference type="ChEBI" id="CHEBI:57595"/>
    </ligand>
</feature>
<keyword evidence="15" id="KW-1185">Reference proteome</keyword>
<dbReference type="Pfam" id="PF03129">
    <property type="entry name" value="HGTP_anticodon"/>
    <property type="match status" value="1"/>
</dbReference>
<comment type="subunit">
    <text evidence="3 11">Homodimer.</text>
</comment>
<evidence type="ECO:0000256" key="12">
    <source>
        <dbReference type="PIRSR" id="PIRSR001549-1"/>
    </source>
</evidence>
<accession>A0A8X8LA26</accession>
<dbReference type="InterPro" id="IPR033656">
    <property type="entry name" value="HisRS_anticodon"/>
</dbReference>
<feature type="binding site" evidence="12">
    <location>
        <position position="131"/>
    </location>
    <ligand>
        <name>L-histidine</name>
        <dbReference type="ChEBI" id="CHEBI:57595"/>
    </ligand>
</feature>
<dbReference type="InterPro" id="IPR036621">
    <property type="entry name" value="Anticodon-bd_dom_sf"/>
</dbReference>
<protein>
    <recommendedName>
        <fullName evidence="11">Histidine--tRNA ligase</fullName>
        <ecNumber evidence="11">6.1.1.21</ecNumber>
    </recommendedName>
    <alternativeName>
        <fullName evidence="11">Histidyl-tRNA synthetase</fullName>
        <shortName evidence="11">HisRS</shortName>
    </alternativeName>
</protein>
<comment type="subcellular location">
    <subcellularLocation>
        <location evidence="1 11">Cytoplasm</location>
    </subcellularLocation>
</comment>
<dbReference type="GO" id="GO:0140096">
    <property type="term" value="F:catalytic activity, acting on a protein"/>
    <property type="evidence" value="ECO:0007669"/>
    <property type="project" value="UniProtKB-ARBA"/>
</dbReference>
<dbReference type="GO" id="GO:0006427">
    <property type="term" value="P:histidyl-tRNA aminoacylation"/>
    <property type="evidence" value="ECO:0007669"/>
    <property type="project" value="UniProtKB-UniRule"/>
</dbReference>
<dbReference type="InterPro" id="IPR006195">
    <property type="entry name" value="aa-tRNA-synth_II"/>
</dbReference>
<dbReference type="Pfam" id="PF13393">
    <property type="entry name" value="tRNA-synt_His"/>
    <property type="match status" value="1"/>
</dbReference>
<evidence type="ECO:0000256" key="5">
    <source>
        <dbReference type="ARBA" id="ARBA00022598"/>
    </source>
</evidence>
<evidence type="ECO:0000256" key="10">
    <source>
        <dbReference type="ARBA" id="ARBA00047639"/>
    </source>
</evidence>
<dbReference type="InterPro" id="IPR004516">
    <property type="entry name" value="HisRS/HisZ"/>
</dbReference>
<keyword evidence="8 11" id="KW-0648">Protein biosynthesis</keyword>
<keyword evidence="5 11" id="KW-0436">Ligase</keyword>
<dbReference type="PANTHER" id="PTHR43707">
    <property type="entry name" value="HISTIDYL-TRNA SYNTHETASE"/>
    <property type="match status" value="1"/>
</dbReference>
<dbReference type="InterPro" id="IPR004154">
    <property type="entry name" value="Anticodon-bd"/>
</dbReference>
<sequence length="426" mass="48139">MTIRIPRGTADILPGEVEKWHYIENKIRDLCRRFNYAEIRTPIFEHTELFQRGVGETTDIVEKEMYTFIDKGVRSITLRPEGTAAVVRAYVEHKLYADPKQPVKLYYIGPMFRYERPQAGRMRQFTQFGIEAIGSKDPLLDAEVIAMAMQFYAELGLTGLRLELNSVGCQNCRPKHREALVAFLEEVKEELGPEDRSRLERNPLRVLDSKDPKTQELTKNAPSILDYLCEDCRPHFEAVQRYLDELNIPYVINPRLVRGLDYYTQTAFEIMVEGIGAIGTICGGGRYNGLVAEIGGQDKPGIGFALSIERLLLALEKQGIELPVTDGLDCFVVTLGEAAKRQGFKLVHQWRKAGLKVEQDFLDRGLKGQLKSADRYQAKYAAIVGEDELAKGVVVLKNLATGEQQEYAYAEAEAFLLKQREQGVGV</sequence>
<feature type="binding site" evidence="12">
    <location>
        <position position="127"/>
    </location>
    <ligand>
        <name>L-histidine</name>
        <dbReference type="ChEBI" id="CHEBI:57595"/>
    </ligand>
</feature>
<evidence type="ECO:0000256" key="8">
    <source>
        <dbReference type="ARBA" id="ARBA00022917"/>
    </source>
</evidence>
<evidence type="ECO:0000256" key="11">
    <source>
        <dbReference type="HAMAP-Rule" id="MF_00127"/>
    </source>
</evidence>
<feature type="binding site" evidence="12">
    <location>
        <begin position="81"/>
        <end position="83"/>
    </location>
    <ligand>
        <name>L-histidine</name>
        <dbReference type="ChEBI" id="CHEBI:57595"/>
    </ligand>
</feature>
<dbReference type="InterPro" id="IPR045864">
    <property type="entry name" value="aa-tRNA-synth_II/BPL/LPL"/>
</dbReference>
<dbReference type="EMBL" id="CP082237">
    <property type="protein sequence ID" value="QZT33473.1"/>
    <property type="molecule type" value="Genomic_DNA"/>
</dbReference>
<proteinExistence type="inferred from homology"/>
<evidence type="ECO:0000256" key="1">
    <source>
        <dbReference type="ARBA" id="ARBA00004496"/>
    </source>
</evidence>
<dbReference type="PROSITE" id="PS50862">
    <property type="entry name" value="AA_TRNA_LIGASE_II"/>
    <property type="match status" value="1"/>
</dbReference>
<evidence type="ECO:0000256" key="2">
    <source>
        <dbReference type="ARBA" id="ARBA00008226"/>
    </source>
</evidence>
<dbReference type="PIRSF" id="PIRSF001549">
    <property type="entry name" value="His-tRNA_synth"/>
    <property type="match status" value="1"/>
</dbReference>
<dbReference type="InterPro" id="IPR015807">
    <property type="entry name" value="His-tRNA-ligase"/>
</dbReference>
<dbReference type="HAMAP" id="MF_00127">
    <property type="entry name" value="His_tRNA_synth"/>
    <property type="match status" value="1"/>
</dbReference>
<dbReference type="CDD" id="cd00859">
    <property type="entry name" value="HisRS_anticodon"/>
    <property type="match status" value="1"/>
</dbReference>
<evidence type="ECO:0000259" key="13">
    <source>
        <dbReference type="PROSITE" id="PS50862"/>
    </source>
</evidence>
<feature type="binding site" evidence="12">
    <location>
        <position position="258"/>
    </location>
    <ligand>
        <name>L-histidine</name>
        <dbReference type="ChEBI" id="CHEBI:57595"/>
    </ligand>
</feature>
<comment type="catalytic activity">
    <reaction evidence="10 11">
        <text>tRNA(His) + L-histidine + ATP = L-histidyl-tRNA(His) + AMP + diphosphate + H(+)</text>
        <dbReference type="Rhea" id="RHEA:17313"/>
        <dbReference type="Rhea" id="RHEA-COMP:9665"/>
        <dbReference type="Rhea" id="RHEA-COMP:9689"/>
        <dbReference type="ChEBI" id="CHEBI:15378"/>
        <dbReference type="ChEBI" id="CHEBI:30616"/>
        <dbReference type="ChEBI" id="CHEBI:33019"/>
        <dbReference type="ChEBI" id="CHEBI:57595"/>
        <dbReference type="ChEBI" id="CHEBI:78442"/>
        <dbReference type="ChEBI" id="CHEBI:78527"/>
        <dbReference type="ChEBI" id="CHEBI:456215"/>
        <dbReference type="EC" id="6.1.1.21"/>
    </reaction>
</comment>
<comment type="similarity">
    <text evidence="2 11">Belongs to the class-II aminoacyl-tRNA synthetase family.</text>
</comment>
<dbReference type="GO" id="GO:0016740">
    <property type="term" value="F:transferase activity"/>
    <property type="evidence" value="ECO:0007669"/>
    <property type="project" value="UniProtKB-ARBA"/>
</dbReference>
<dbReference type="GO" id="GO:0005524">
    <property type="term" value="F:ATP binding"/>
    <property type="evidence" value="ECO:0007669"/>
    <property type="project" value="UniProtKB-UniRule"/>
</dbReference>
<keyword evidence="6 11" id="KW-0547">Nucleotide-binding</keyword>
<keyword evidence="4 11" id="KW-0963">Cytoplasm</keyword>
<dbReference type="GO" id="GO:0005737">
    <property type="term" value="C:cytoplasm"/>
    <property type="evidence" value="ECO:0007669"/>
    <property type="project" value="UniProtKB-SubCell"/>
</dbReference>
<dbReference type="PANTHER" id="PTHR43707:SF1">
    <property type="entry name" value="HISTIDINE--TRNA LIGASE, MITOCHONDRIAL-RELATED"/>
    <property type="match status" value="1"/>
</dbReference>
<dbReference type="RefSeq" id="WP_222822684.1">
    <property type="nucleotide sequence ID" value="NZ_CP082237.1"/>
</dbReference>
<dbReference type="NCBIfam" id="TIGR00442">
    <property type="entry name" value="hisS"/>
    <property type="match status" value="1"/>
</dbReference>
<reference evidence="14 15" key="1">
    <citation type="journal article" date="2020" name="Extremophiles">
        <title>Genomic analysis of Caldalkalibacillus thermarum TA2.A1 reveals aerobic alkaliphilic metabolism and evolutionary hallmarks linking alkaliphilic bacteria and plant life.</title>
        <authorList>
            <person name="de Jong S.I."/>
            <person name="van den Broek M.A."/>
            <person name="Merkel A.Y."/>
            <person name="de la Torre Cortes P."/>
            <person name="Kalamorz F."/>
            <person name="Cook G.M."/>
            <person name="van Loosdrecht M.C.M."/>
            <person name="McMillan D.G.G."/>
        </authorList>
    </citation>
    <scope>NUCLEOTIDE SEQUENCE [LARGE SCALE GENOMIC DNA]</scope>
    <source>
        <strain evidence="14 15">TA2.A1</strain>
    </source>
</reference>
<evidence type="ECO:0000256" key="7">
    <source>
        <dbReference type="ARBA" id="ARBA00022840"/>
    </source>
</evidence>
<dbReference type="FunFam" id="3.30.930.10:FF:000005">
    <property type="entry name" value="Histidine--tRNA ligase"/>
    <property type="match status" value="1"/>
</dbReference>
<dbReference type="KEGG" id="cthu:HUR95_14675"/>
<dbReference type="SUPFAM" id="SSF55681">
    <property type="entry name" value="Class II aaRS and biotin synthetases"/>
    <property type="match status" value="1"/>
</dbReference>
<name>A0A8X8LA26_CALTT</name>
<evidence type="ECO:0000256" key="4">
    <source>
        <dbReference type="ARBA" id="ARBA00022490"/>
    </source>
</evidence>
<dbReference type="Proteomes" id="UP000825179">
    <property type="component" value="Chromosome"/>
</dbReference>
<evidence type="ECO:0000313" key="15">
    <source>
        <dbReference type="Proteomes" id="UP000825179"/>
    </source>
</evidence>
<evidence type="ECO:0000256" key="6">
    <source>
        <dbReference type="ARBA" id="ARBA00022741"/>
    </source>
</evidence>
<evidence type="ECO:0000256" key="3">
    <source>
        <dbReference type="ARBA" id="ARBA00011738"/>
    </source>
</evidence>
<dbReference type="Gene3D" id="3.40.50.800">
    <property type="entry name" value="Anticodon-binding domain"/>
    <property type="match status" value="1"/>
</dbReference>